<name>A0AAD4ZVK4_PRUDU</name>
<keyword evidence="2" id="KW-1133">Transmembrane helix</keyword>
<organism evidence="3 4">
    <name type="scientific">Prunus dulcis</name>
    <name type="common">Almond</name>
    <name type="synonym">Amygdalus dulcis</name>
    <dbReference type="NCBI Taxonomy" id="3755"/>
    <lineage>
        <taxon>Eukaryota</taxon>
        <taxon>Viridiplantae</taxon>
        <taxon>Streptophyta</taxon>
        <taxon>Embryophyta</taxon>
        <taxon>Tracheophyta</taxon>
        <taxon>Spermatophyta</taxon>
        <taxon>Magnoliopsida</taxon>
        <taxon>eudicotyledons</taxon>
        <taxon>Gunneridae</taxon>
        <taxon>Pentapetalae</taxon>
        <taxon>rosids</taxon>
        <taxon>fabids</taxon>
        <taxon>Rosales</taxon>
        <taxon>Rosaceae</taxon>
        <taxon>Amygdaloideae</taxon>
        <taxon>Amygdaleae</taxon>
        <taxon>Prunus</taxon>
    </lineage>
</organism>
<dbReference type="EMBL" id="JAJFAZ020000001">
    <property type="protein sequence ID" value="KAI5354861.1"/>
    <property type="molecule type" value="Genomic_DNA"/>
</dbReference>
<reference evidence="3 4" key="1">
    <citation type="journal article" date="2022" name="G3 (Bethesda)">
        <title>Whole-genome sequence and methylome profiling of the almond [Prunus dulcis (Mill.) D.A. Webb] cultivar 'Nonpareil'.</title>
        <authorList>
            <person name="D'Amico-Willman K.M."/>
            <person name="Ouma W.Z."/>
            <person name="Meulia T."/>
            <person name="Sideli G.M."/>
            <person name="Gradziel T.M."/>
            <person name="Fresnedo-Ramirez J."/>
        </authorList>
    </citation>
    <scope>NUCLEOTIDE SEQUENCE [LARGE SCALE GENOMIC DNA]</scope>
    <source>
        <strain evidence="3">Clone GOH B32 T37-40</strain>
    </source>
</reference>
<protein>
    <submittedName>
        <fullName evidence="3">Uncharacterized protein</fullName>
    </submittedName>
</protein>
<keyword evidence="2" id="KW-0472">Membrane</keyword>
<gene>
    <name evidence="3" type="ORF">L3X38_007756</name>
</gene>
<dbReference type="Proteomes" id="UP001054821">
    <property type="component" value="Chromosome 1"/>
</dbReference>
<evidence type="ECO:0000313" key="3">
    <source>
        <dbReference type="EMBL" id="KAI5354861.1"/>
    </source>
</evidence>
<evidence type="ECO:0000256" key="2">
    <source>
        <dbReference type="SAM" id="Phobius"/>
    </source>
</evidence>
<feature type="region of interest" description="Disordered" evidence="1">
    <location>
        <begin position="26"/>
        <end position="77"/>
    </location>
</feature>
<evidence type="ECO:0000313" key="4">
    <source>
        <dbReference type="Proteomes" id="UP001054821"/>
    </source>
</evidence>
<dbReference type="AlphaFoldDB" id="A0AAD4ZVK4"/>
<evidence type="ECO:0000256" key="1">
    <source>
        <dbReference type="SAM" id="MobiDB-lite"/>
    </source>
</evidence>
<feature type="transmembrane region" description="Helical" evidence="2">
    <location>
        <begin position="96"/>
        <end position="119"/>
    </location>
</feature>
<feature type="compositionally biased region" description="Polar residues" evidence="1">
    <location>
        <begin position="45"/>
        <end position="55"/>
    </location>
</feature>
<keyword evidence="4" id="KW-1185">Reference proteome</keyword>
<accession>A0AAD4ZVK4</accession>
<feature type="compositionally biased region" description="Polar residues" evidence="1">
    <location>
        <begin position="26"/>
        <end position="36"/>
    </location>
</feature>
<sequence length="154" mass="17761">MARSIVQRDQTWFHCNELQTDLATLKASQHGSSTKPQVYGKEFEPSSSGQTQTLSSKKKDVTSEDPTSVDIDEDEQKQRQRRVFLVDPCENRRRKFYFLLCMGLFVIFAIIVFVGIWTISCRKGDQCKHPTSNNIDKCIRFCEGDKCMSLCTEY</sequence>
<comment type="caution">
    <text evidence="3">The sequence shown here is derived from an EMBL/GenBank/DDBJ whole genome shotgun (WGS) entry which is preliminary data.</text>
</comment>
<keyword evidence="2" id="KW-0812">Transmembrane</keyword>
<proteinExistence type="predicted"/>